<dbReference type="AlphaFoldDB" id="A0A1H7P281"/>
<sequence length="37" mass="4229">KDANITKTAMIIVGDVLDPGDFNASKLYDKNFKHEYR</sequence>
<dbReference type="GO" id="GO:0008168">
    <property type="term" value="F:methyltransferase activity"/>
    <property type="evidence" value="ECO:0007669"/>
    <property type="project" value="UniProtKB-KW"/>
</dbReference>
<feature type="non-terminal residue" evidence="1">
    <location>
        <position position="1"/>
    </location>
</feature>
<dbReference type="STRING" id="190974.SAMN05216439_0301"/>
<keyword evidence="1" id="KW-0489">Methyltransferase</keyword>
<evidence type="ECO:0000313" key="2">
    <source>
        <dbReference type="Proteomes" id="UP000199506"/>
    </source>
</evidence>
<proteinExistence type="predicted"/>
<dbReference type="GO" id="GO:0032259">
    <property type="term" value="P:methylation"/>
    <property type="evidence" value="ECO:0007669"/>
    <property type="project" value="UniProtKB-KW"/>
</dbReference>
<dbReference type="EMBL" id="FOAK01000014">
    <property type="protein sequence ID" value="SEL29574.1"/>
    <property type="molecule type" value="Genomic_DNA"/>
</dbReference>
<protein>
    <submittedName>
        <fullName evidence="1">Precorrin-4/cobalt-precorrin-4 C11-methyltransferase</fullName>
    </submittedName>
</protein>
<organism evidence="1 2">
    <name type="scientific">Methanobrevibacter gottschalkii</name>
    <dbReference type="NCBI Taxonomy" id="190974"/>
    <lineage>
        <taxon>Archaea</taxon>
        <taxon>Methanobacteriati</taxon>
        <taxon>Methanobacteriota</taxon>
        <taxon>Methanomada group</taxon>
        <taxon>Methanobacteria</taxon>
        <taxon>Methanobacteriales</taxon>
        <taxon>Methanobacteriaceae</taxon>
        <taxon>Methanobrevibacter</taxon>
    </lineage>
</organism>
<dbReference type="Proteomes" id="UP000199506">
    <property type="component" value="Unassembled WGS sequence"/>
</dbReference>
<reference evidence="1 2" key="1">
    <citation type="submission" date="2016-10" db="EMBL/GenBank/DDBJ databases">
        <authorList>
            <person name="de Groot N.N."/>
        </authorList>
    </citation>
    <scope>NUCLEOTIDE SEQUENCE [LARGE SCALE GENOMIC DNA]</scope>
    <source>
        <strain evidence="1 2">DSM 11978</strain>
    </source>
</reference>
<name>A0A1H7P281_9EURY</name>
<gene>
    <name evidence="1" type="ORF">SAMN05216439_0301</name>
</gene>
<accession>A0A1H7P281</accession>
<keyword evidence="1" id="KW-0808">Transferase</keyword>
<evidence type="ECO:0000313" key="1">
    <source>
        <dbReference type="EMBL" id="SEL29574.1"/>
    </source>
</evidence>